<name>A0AAQ1P755_9PSED</name>
<accession>A0AAQ1P755</accession>
<organism evidence="1 2">
    <name type="scientific">Pseudomonas inefficax</name>
    <dbReference type="NCBI Taxonomy" id="2078786"/>
    <lineage>
        <taxon>Bacteria</taxon>
        <taxon>Pseudomonadati</taxon>
        <taxon>Pseudomonadota</taxon>
        <taxon>Gammaproteobacteria</taxon>
        <taxon>Pseudomonadales</taxon>
        <taxon>Pseudomonadaceae</taxon>
        <taxon>Pseudomonas</taxon>
    </lineage>
</organism>
<comment type="caution">
    <text evidence="1">The sequence shown here is derived from an EMBL/GenBank/DDBJ whole genome shotgun (WGS) entry which is preliminary data.</text>
</comment>
<evidence type="ECO:0000313" key="2">
    <source>
        <dbReference type="Proteomes" id="UP000294335"/>
    </source>
</evidence>
<gene>
    <name evidence="1" type="ORF">JV551A3_V1_380108</name>
</gene>
<sequence length="91" mass="10639">MQCTLRLRVANGTKCHPRAYRRWHSDGGPGPGNRAKSLICLVLATLAQPLLYAFQLPNKHNSQETHHALRTSRYRRREGFLQEPLRQLHRW</sequence>
<dbReference type="Proteomes" id="UP000294335">
    <property type="component" value="Unassembled WGS sequence"/>
</dbReference>
<protein>
    <submittedName>
        <fullName evidence="1">Uncharacterized protein</fullName>
    </submittedName>
</protein>
<reference evidence="1 2" key="1">
    <citation type="submission" date="2018-02" db="EMBL/GenBank/DDBJ databases">
        <authorList>
            <person name="Dubost A."/>
        </authorList>
    </citation>
    <scope>NUCLEOTIDE SEQUENCE [LARGE SCALE GENOMIC DNA]</scope>
    <source>
        <strain evidence="2">JV551A3</strain>
    </source>
</reference>
<proteinExistence type="predicted"/>
<keyword evidence="2" id="KW-1185">Reference proteome</keyword>
<dbReference type="EMBL" id="OPYN01000038">
    <property type="protein sequence ID" value="SPO59058.1"/>
    <property type="molecule type" value="Genomic_DNA"/>
</dbReference>
<dbReference type="AlphaFoldDB" id="A0AAQ1P755"/>
<evidence type="ECO:0000313" key="1">
    <source>
        <dbReference type="EMBL" id="SPO59058.1"/>
    </source>
</evidence>